<protein>
    <recommendedName>
        <fullName evidence="4">Dynein axonemal assembly factor 8</fullName>
    </recommendedName>
    <alternativeName>
        <fullName evidence="5">Dynein axonemal-associated protein 1</fullName>
    </alternativeName>
</protein>
<evidence type="ECO:0000313" key="9">
    <source>
        <dbReference type="EMBL" id="KAK2916638.1"/>
    </source>
</evidence>
<dbReference type="GO" id="GO:0070840">
    <property type="term" value="F:dynein complex binding"/>
    <property type="evidence" value="ECO:0007669"/>
    <property type="project" value="InterPro"/>
</dbReference>
<dbReference type="GO" id="GO:0120293">
    <property type="term" value="C:dynein axonemal particle"/>
    <property type="evidence" value="ECO:0007669"/>
    <property type="project" value="UniProtKB-SubCell"/>
</dbReference>
<dbReference type="SUPFAM" id="SSF54919">
    <property type="entry name" value="Nucleoside diphosphate kinase, NDK"/>
    <property type="match status" value="3"/>
</dbReference>
<keyword evidence="1" id="KW-0963">Cytoplasm</keyword>
<feature type="compositionally biased region" description="Basic and acidic residues" evidence="7">
    <location>
        <begin position="293"/>
        <end position="303"/>
    </location>
</feature>
<dbReference type="EMBL" id="JAUYZG010000001">
    <property type="protein sequence ID" value="KAK2916638.1"/>
    <property type="molecule type" value="Genomic_DNA"/>
</dbReference>
<evidence type="ECO:0000313" key="10">
    <source>
        <dbReference type="Proteomes" id="UP001187343"/>
    </source>
</evidence>
<comment type="function">
    <text evidence="2">In cyliated cells, dynein axonemal particle-specific protein required for deployment of ODA to the axoneme. Interacts with outer dynein arm (ODA) subunits.</text>
</comment>
<feature type="region of interest" description="Disordered" evidence="7">
    <location>
        <begin position="1"/>
        <end position="29"/>
    </location>
</feature>
<proteinExistence type="inferred from homology"/>
<evidence type="ECO:0000256" key="1">
    <source>
        <dbReference type="ARBA" id="ARBA00022490"/>
    </source>
</evidence>
<feature type="domain" description="Nucleoside diphosphate kinase-like" evidence="8">
    <location>
        <begin position="1090"/>
        <end position="1227"/>
    </location>
</feature>
<comment type="caution">
    <text evidence="6">Lacks conserved residue(s) required for the propagation of feature annotation.</text>
</comment>
<feature type="compositionally biased region" description="Basic and acidic residues" evidence="7">
    <location>
        <begin position="58"/>
        <end position="75"/>
    </location>
</feature>
<dbReference type="InterPro" id="IPR034907">
    <property type="entry name" value="NDK-like_dom"/>
</dbReference>
<sequence length="1409" mass="157877">MQRNLHLDDIISNTPSLDSDLSSSDNEGELSVLQQPAVIHLPKGSSMNLECPKVEPPVGHKTEESLNEKVPKTEHNVPSQQKANKINWTESQFCPVLSLTPLDTWDLDQVLQTVRQHKPLVKPIQSNTLKGNDSEMNENDLIKQLVAFCEKKVNEMELKTHVLSAETNIQESSLRRQKNETDFKGTSAQLQHNQDSPTVYIDLRSNAFQTKQLVISQSNSVISHASPEKEISSTKMMFNKNARANGQKREFARKSLLLRNMRQPDKSILEISGSWRNPQDFAEARQKNSSGKSIKESQLHDSETSCSEPGVQYPAVKHDQHKQSTSSSHILAAQNKQREQQCHKIRLQKDLKFLQASRPQYSANNCEEAAERTDILYEPEATYLPAVNALPPDLQMKDCLLLTVSLSSPGMVSGRMQRKTQTMDSALIKSHVYNALIAWFLSLTDPKTCGRKGNNLDAPFWVAGLQQFYKDDGLALYICAMSLKYGQTSCGKSRMKVESDESMFYKQVCKFFAQTPLKAVAFWAPQLNHLLEEQAYPCHVHLPSSYLDCFICVNPNQKAVEKIFSMIPGFYWQTLETENQICQSAEGTISQECQIETALVLIGRALFLNPLAMHHTLELIWRSSLDVSGIRFLYPPQELLTHFAVGKSVTHEGEHSHQPVLVMAFRGPCANSVWQEITGPSDPQLARRTDPASINALYRQSQDQPLIYSPRLASLVHLGLCLWFGGRIAKNTQSTIQDSGDRGVRCSHVLTSPATLCATVKGDIFLIVSPVVGPCCYSYILSACAKTGFSLLGLQRIQIFKKQAQSLGLTAKQVAAFCHAPTVFLAGEQVELSSHCLVLLMRRESAVKHCSRLPIGLMNELAAQGLIGSIRSRFTDVLDPHVCFHTVPYSKNHHNVLGGLMWTMPKCSHMVLSKHTFPSCPDAEQVVVLTLTGQNIVEKEMDFLHKVLRGDPAGQEGFELLALKWEPKLSQRQAQELSPFEIGEKEWHSSVQSLTSTPALVLALRQVRAFITLRRLLPQNYPGNLHVLMSPTPETAFRQTCLFFSEAELVPDHTSRPSLKFLPPHHIDTPPGLRSQSLYSYLTVGPEPLLTLALFKPGAWSHRFGKILTAVKQNGYTLVGLRVLVLDSSMANTLIHPPEQQDPFKELELQYLTSGPSLALGLLRVNAVQRLLELMGPEDPVEAHFIDQTLWRAQYGSDRLHNGIYGSPSYRKAVEDIKLVFPEGLCCGETSVMKHEQILCLHSDPEASLERKQLHTLTTKMSVGFSQVGPLVRSALCQTTCLLIPSNLLRQNQPPLYSELLQWLLRKGCHLVAGRLFTPDEKQRRHIIELLRSFAGEALLREGPCLFIALQADNAITCFNIILERICRERHDFERVTVKLLYPNSESAAVKLLCYLFDDLDSCHLVAPP</sequence>
<evidence type="ECO:0000256" key="2">
    <source>
        <dbReference type="ARBA" id="ARBA00024177"/>
    </source>
</evidence>
<dbReference type="Gene3D" id="3.30.70.141">
    <property type="entry name" value="Nucleoside diphosphate kinase-like domain"/>
    <property type="match status" value="2"/>
</dbReference>
<reference evidence="9" key="1">
    <citation type="submission" date="2023-08" db="EMBL/GenBank/DDBJ databases">
        <title>Chromosome-level Genome Assembly of mud carp (Cirrhinus molitorella).</title>
        <authorList>
            <person name="Liu H."/>
        </authorList>
    </citation>
    <scope>NUCLEOTIDE SEQUENCE</scope>
    <source>
        <strain evidence="9">Prfri</strain>
        <tissue evidence="9">Muscle</tissue>
    </source>
</reference>
<comment type="similarity">
    <text evidence="6">Belongs to the NDK family.</text>
</comment>
<evidence type="ECO:0000256" key="5">
    <source>
        <dbReference type="ARBA" id="ARBA00030565"/>
    </source>
</evidence>
<dbReference type="Pfam" id="PF15773">
    <property type="entry name" value="DAAP1"/>
    <property type="match status" value="1"/>
</dbReference>
<feature type="region of interest" description="Disordered" evidence="7">
    <location>
        <begin position="56"/>
        <end position="80"/>
    </location>
</feature>
<dbReference type="InterPro" id="IPR036850">
    <property type="entry name" value="NDK-like_dom_sf"/>
</dbReference>
<keyword evidence="10" id="KW-1185">Reference proteome</keyword>
<evidence type="ECO:0000256" key="7">
    <source>
        <dbReference type="SAM" id="MobiDB-lite"/>
    </source>
</evidence>
<organism evidence="9 10">
    <name type="scientific">Cirrhinus molitorella</name>
    <name type="common">mud carp</name>
    <dbReference type="NCBI Taxonomy" id="172907"/>
    <lineage>
        <taxon>Eukaryota</taxon>
        <taxon>Metazoa</taxon>
        <taxon>Chordata</taxon>
        <taxon>Craniata</taxon>
        <taxon>Vertebrata</taxon>
        <taxon>Euteleostomi</taxon>
        <taxon>Actinopterygii</taxon>
        <taxon>Neopterygii</taxon>
        <taxon>Teleostei</taxon>
        <taxon>Ostariophysi</taxon>
        <taxon>Cypriniformes</taxon>
        <taxon>Cyprinidae</taxon>
        <taxon>Labeoninae</taxon>
        <taxon>Labeonini</taxon>
        <taxon>Cirrhinus</taxon>
    </lineage>
</organism>
<accession>A0AA88QGA5</accession>
<evidence type="ECO:0000256" key="6">
    <source>
        <dbReference type="PROSITE-ProRule" id="PRU00706"/>
    </source>
</evidence>
<dbReference type="Pfam" id="PF00334">
    <property type="entry name" value="NDK"/>
    <property type="match status" value="1"/>
</dbReference>
<dbReference type="SMART" id="SM00562">
    <property type="entry name" value="NDK"/>
    <property type="match status" value="1"/>
</dbReference>
<feature type="region of interest" description="Disordered" evidence="7">
    <location>
        <begin position="282"/>
        <end position="329"/>
    </location>
</feature>
<gene>
    <name evidence="9" type="ORF">Q8A67_001012</name>
</gene>
<evidence type="ECO:0000256" key="4">
    <source>
        <dbReference type="ARBA" id="ARBA00024428"/>
    </source>
</evidence>
<dbReference type="PANTHER" id="PTHR46135">
    <property type="entry name" value="NME/NM23 FAMILY MEMBER 8"/>
    <property type="match status" value="1"/>
</dbReference>
<dbReference type="PROSITE" id="PS51374">
    <property type="entry name" value="NDPK_LIKE"/>
    <property type="match status" value="1"/>
</dbReference>
<evidence type="ECO:0000259" key="8">
    <source>
        <dbReference type="SMART" id="SM00562"/>
    </source>
</evidence>
<dbReference type="Proteomes" id="UP001187343">
    <property type="component" value="Unassembled WGS sequence"/>
</dbReference>
<dbReference type="InterPro" id="IPR031531">
    <property type="entry name" value="DNAAF8"/>
</dbReference>
<evidence type="ECO:0000256" key="3">
    <source>
        <dbReference type="ARBA" id="ARBA00024190"/>
    </source>
</evidence>
<feature type="compositionally biased region" description="Low complexity" evidence="7">
    <location>
        <begin position="16"/>
        <end position="25"/>
    </location>
</feature>
<dbReference type="InterPro" id="IPR051766">
    <property type="entry name" value="TXND_domain-containing"/>
</dbReference>
<dbReference type="PANTHER" id="PTHR46135:SF4">
    <property type="entry name" value="DYNEIN AXONEMAL ASSEMBLY FACTOR 8"/>
    <property type="match status" value="1"/>
</dbReference>
<name>A0AA88QGA5_9TELE</name>
<comment type="caution">
    <text evidence="9">The sequence shown here is derived from an EMBL/GenBank/DDBJ whole genome shotgun (WGS) entry which is preliminary data.</text>
</comment>
<comment type="subcellular location">
    <subcellularLocation>
        <location evidence="3">Dynein axonemal particle</location>
    </subcellularLocation>
</comment>